<evidence type="ECO:0000313" key="3">
    <source>
        <dbReference type="EMBL" id="KAK8931022.1"/>
    </source>
</evidence>
<feature type="repeat" description="PPR" evidence="2">
    <location>
        <begin position="447"/>
        <end position="481"/>
    </location>
</feature>
<sequence length="774" mass="85127">MAERGGVVGGGAPAGRTRQDDMLLKRGKTEFLWDSFFGGGSRGEGKAARWHHSTQVTSVCMRPINFTTLNYDDRFQFLLPWRKKTILAHSLPHSTAAFPHGHRLVKEPTLLAIIESITSLASLRRLPEAFAAFSLLRLQSPSPHLFLRPTSFLFTTTTELHALPAGEQLHAFSISVGLSRYLSILSPLTSFYLSFGLLPAAASVADESPHVLPWKLLISAYTKDGFFTDALAAYKKMFAVGLVPDCFTYPSLLKACGESGDLNLGREIHRSTGVTGLGSNLFVTNALISMYLKCGQLGVARKLFDEMPVRDVVSWNSIISGYASRGLWQEAFKLFESATEGSSEVNSVTWNAIIGGVVQRGDHFKALTLISKMSHGEPGVDFVTMVVGLSACSRVGKLRLGKEIHGLAIRIVCADHESVRNALITMYSRCKDMETAHLLLQMDKNPSLIARNAMLAGFAVEDRVEDASILFRAILRSGLRPNYVTVVTILSLCARIANLQHGRELHCYITKQEFSGHRLLWNSLVDMYAKSGRIWVARKVFDGMTDRDEVSYTSLIAGYGMQGEGMGAVILFDEMIGCGVKPDHVSMVTVLSACSHSRLVSEGEELFNKMETVFGIKPQMEHFSCMVDLYARAGCLEKAEEVICKTSCRPTPAMWAALIGACQVYGNTEIGERAAKRLLEMRTDNAGHYVLIANMYAAANCWEELARVRKMMRDVGVRKAPGCAWADLGNGFKPFLVGDRSSPLSPDIYGVLEGLTEQMSDAGYTISEELGYEE</sequence>
<comment type="caution">
    <text evidence="3">The sequence shown here is derived from an EMBL/GenBank/DDBJ whole genome shotgun (WGS) entry which is preliminary data.</text>
</comment>
<accession>A0AAP0B7L8</accession>
<dbReference type="PANTHER" id="PTHR47926:SF375">
    <property type="entry name" value="PENTATRICOPEPTIDE REPEAT-CONTAINING PROTEIN"/>
    <property type="match status" value="1"/>
</dbReference>
<dbReference type="GO" id="GO:0009451">
    <property type="term" value="P:RNA modification"/>
    <property type="evidence" value="ECO:0007669"/>
    <property type="project" value="InterPro"/>
</dbReference>
<keyword evidence="4" id="KW-1185">Reference proteome</keyword>
<dbReference type="FunFam" id="1.25.40.10:FF:000637">
    <property type="entry name" value="Pentatricopeptide repeat-containing protein"/>
    <property type="match status" value="1"/>
</dbReference>
<dbReference type="Pfam" id="PF20431">
    <property type="entry name" value="E_motif"/>
    <property type="match status" value="1"/>
</dbReference>
<name>A0AAP0B7L8_9ASPA</name>
<feature type="repeat" description="PPR" evidence="2">
    <location>
        <begin position="210"/>
        <end position="244"/>
    </location>
</feature>
<dbReference type="InterPro" id="IPR046848">
    <property type="entry name" value="E_motif"/>
</dbReference>
<dbReference type="Gene3D" id="1.25.40.10">
    <property type="entry name" value="Tetratricopeptide repeat domain"/>
    <property type="match status" value="4"/>
</dbReference>
<evidence type="ECO:0000256" key="2">
    <source>
        <dbReference type="PROSITE-ProRule" id="PRU00708"/>
    </source>
</evidence>
<dbReference type="InterPro" id="IPR046960">
    <property type="entry name" value="PPR_At4g14850-like_plant"/>
</dbReference>
<dbReference type="Pfam" id="PF13041">
    <property type="entry name" value="PPR_2"/>
    <property type="match status" value="1"/>
</dbReference>
<dbReference type="AlphaFoldDB" id="A0AAP0B7L8"/>
<dbReference type="InterPro" id="IPR002885">
    <property type="entry name" value="PPR_rpt"/>
</dbReference>
<keyword evidence="1" id="KW-0677">Repeat</keyword>
<protein>
    <submittedName>
        <fullName evidence="3">Pentatricopeptide repeat-containing protein</fullName>
    </submittedName>
</protein>
<feature type="repeat" description="PPR" evidence="2">
    <location>
        <begin position="311"/>
        <end position="345"/>
    </location>
</feature>
<dbReference type="Pfam" id="PF01535">
    <property type="entry name" value="PPR"/>
    <property type="match status" value="7"/>
</dbReference>
<reference evidence="3 4" key="1">
    <citation type="journal article" date="2022" name="Nat. Plants">
        <title>Genomes of leafy and leafless Platanthera orchids illuminate the evolution of mycoheterotrophy.</title>
        <authorList>
            <person name="Li M.H."/>
            <person name="Liu K.W."/>
            <person name="Li Z."/>
            <person name="Lu H.C."/>
            <person name="Ye Q.L."/>
            <person name="Zhang D."/>
            <person name="Wang J.Y."/>
            <person name="Li Y.F."/>
            <person name="Zhong Z.M."/>
            <person name="Liu X."/>
            <person name="Yu X."/>
            <person name="Liu D.K."/>
            <person name="Tu X.D."/>
            <person name="Liu B."/>
            <person name="Hao Y."/>
            <person name="Liao X.Y."/>
            <person name="Jiang Y.T."/>
            <person name="Sun W.H."/>
            <person name="Chen J."/>
            <person name="Chen Y.Q."/>
            <person name="Ai Y."/>
            <person name="Zhai J.W."/>
            <person name="Wu S.S."/>
            <person name="Zhou Z."/>
            <person name="Hsiao Y.Y."/>
            <person name="Wu W.L."/>
            <person name="Chen Y.Y."/>
            <person name="Lin Y.F."/>
            <person name="Hsu J.L."/>
            <person name="Li C.Y."/>
            <person name="Wang Z.W."/>
            <person name="Zhao X."/>
            <person name="Zhong W.Y."/>
            <person name="Ma X.K."/>
            <person name="Ma L."/>
            <person name="Huang J."/>
            <person name="Chen G.Z."/>
            <person name="Huang M.Z."/>
            <person name="Huang L."/>
            <person name="Peng D.H."/>
            <person name="Luo Y.B."/>
            <person name="Zou S.Q."/>
            <person name="Chen S.P."/>
            <person name="Lan S."/>
            <person name="Tsai W.C."/>
            <person name="Van de Peer Y."/>
            <person name="Liu Z.J."/>
        </authorList>
    </citation>
    <scope>NUCLEOTIDE SEQUENCE [LARGE SCALE GENOMIC DNA]</scope>
    <source>
        <strain evidence="3">Lor287</strain>
    </source>
</reference>
<dbReference type="EMBL" id="JBBWWQ010000014">
    <property type="protein sequence ID" value="KAK8931022.1"/>
    <property type="molecule type" value="Genomic_DNA"/>
</dbReference>
<dbReference type="PANTHER" id="PTHR47926">
    <property type="entry name" value="PENTATRICOPEPTIDE REPEAT-CONTAINING PROTEIN"/>
    <property type="match status" value="1"/>
</dbReference>
<dbReference type="GO" id="GO:0003723">
    <property type="term" value="F:RNA binding"/>
    <property type="evidence" value="ECO:0007669"/>
    <property type="project" value="InterPro"/>
</dbReference>
<dbReference type="Proteomes" id="UP001418222">
    <property type="component" value="Unassembled WGS sequence"/>
</dbReference>
<evidence type="ECO:0000313" key="4">
    <source>
        <dbReference type="Proteomes" id="UP001418222"/>
    </source>
</evidence>
<gene>
    <name evidence="3" type="primary">PCMP-E67</name>
    <name evidence="3" type="ORF">KSP39_PZI016608</name>
</gene>
<organism evidence="3 4">
    <name type="scientific">Platanthera zijinensis</name>
    <dbReference type="NCBI Taxonomy" id="2320716"/>
    <lineage>
        <taxon>Eukaryota</taxon>
        <taxon>Viridiplantae</taxon>
        <taxon>Streptophyta</taxon>
        <taxon>Embryophyta</taxon>
        <taxon>Tracheophyta</taxon>
        <taxon>Spermatophyta</taxon>
        <taxon>Magnoliopsida</taxon>
        <taxon>Liliopsida</taxon>
        <taxon>Asparagales</taxon>
        <taxon>Orchidaceae</taxon>
        <taxon>Orchidoideae</taxon>
        <taxon>Orchideae</taxon>
        <taxon>Orchidinae</taxon>
        <taxon>Platanthera</taxon>
    </lineage>
</organism>
<dbReference type="InterPro" id="IPR011990">
    <property type="entry name" value="TPR-like_helical_dom_sf"/>
</dbReference>
<dbReference type="FunFam" id="1.25.40.10:FF:000627">
    <property type="entry name" value="Pentatricopeptide repeat-containing protein"/>
    <property type="match status" value="1"/>
</dbReference>
<dbReference type="PROSITE" id="PS51375">
    <property type="entry name" value="PPR"/>
    <property type="match status" value="4"/>
</dbReference>
<feature type="repeat" description="PPR" evidence="2">
    <location>
        <begin position="548"/>
        <end position="582"/>
    </location>
</feature>
<evidence type="ECO:0000256" key="1">
    <source>
        <dbReference type="ARBA" id="ARBA00022737"/>
    </source>
</evidence>
<dbReference type="FunFam" id="1.25.40.10:FF:000344">
    <property type="entry name" value="Pentatricopeptide repeat-containing protein"/>
    <property type="match status" value="1"/>
</dbReference>
<proteinExistence type="predicted"/>
<dbReference type="NCBIfam" id="TIGR00756">
    <property type="entry name" value="PPR"/>
    <property type="match status" value="4"/>
</dbReference>